<keyword evidence="5" id="KW-1185">Reference proteome</keyword>
<gene>
    <name evidence="4" type="ORF">SAMN05444817_105109</name>
</gene>
<dbReference type="Proteomes" id="UP000186292">
    <property type="component" value="Unassembled WGS sequence"/>
</dbReference>
<evidence type="ECO:0000259" key="3">
    <source>
        <dbReference type="Pfam" id="PF03703"/>
    </source>
</evidence>
<dbReference type="PANTHER" id="PTHR34473:SF3">
    <property type="entry name" value="TRANSMEMBRANE PROTEIN-RELATED"/>
    <property type="match status" value="1"/>
</dbReference>
<feature type="compositionally biased region" description="Low complexity" evidence="1">
    <location>
        <begin position="20"/>
        <end position="29"/>
    </location>
</feature>
<sequence>MEQLSEPRPPARSRHALDGAPAPALPTSASAMNPVSRKLIAARLIAQTLWALAIAGGFLAAQFALGGWWWTGAAATGVWFVFQTVMIPLRVRNIGWLETDNELLISKGKINQTFTVVPYGRIQFVDVTTGPFTRPLGLKAVTLHTASASTDAKIPGLEAAEADALRERLAVNARERMSGL</sequence>
<evidence type="ECO:0000313" key="4">
    <source>
        <dbReference type="EMBL" id="SIS46588.1"/>
    </source>
</evidence>
<feature type="transmembrane region" description="Helical" evidence="2">
    <location>
        <begin position="67"/>
        <end position="89"/>
    </location>
</feature>
<name>A0A1N7JB82_9CORY</name>
<feature type="region of interest" description="Disordered" evidence="1">
    <location>
        <begin position="1"/>
        <end position="29"/>
    </location>
</feature>
<feature type="domain" description="YdbS-like PH" evidence="3">
    <location>
        <begin position="92"/>
        <end position="169"/>
    </location>
</feature>
<proteinExistence type="predicted"/>
<dbReference type="RefSeq" id="WP_412459494.1">
    <property type="nucleotide sequence ID" value="NZ_CP046976.1"/>
</dbReference>
<protein>
    <recommendedName>
        <fullName evidence="3">YdbS-like PH domain-containing protein</fullName>
    </recommendedName>
</protein>
<dbReference type="PANTHER" id="PTHR34473">
    <property type="entry name" value="UPF0699 TRANSMEMBRANE PROTEIN YDBS"/>
    <property type="match status" value="1"/>
</dbReference>
<organism evidence="4 5">
    <name type="scientific">Corynebacterium appendicis CIP 107643</name>
    <dbReference type="NCBI Taxonomy" id="1161099"/>
    <lineage>
        <taxon>Bacteria</taxon>
        <taxon>Bacillati</taxon>
        <taxon>Actinomycetota</taxon>
        <taxon>Actinomycetes</taxon>
        <taxon>Mycobacteriales</taxon>
        <taxon>Corynebacteriaceae</taxon>
        <taxon>Corynebacterium</taxon>
    </lineage>
</organism>
<keyword evidence="2" id="KW-0472">Membrane</keyword>
<keyword evidence="2" id="KW-1133">Transmembrane helix</keyword>
<accession>A0A1N7JB82</accession>
<evidence type="ECO:0000313" key="5">
    <source>
        <dbReference type="Proteomes" id="UP000186292"/>
    </source>
</evidence>
<dbReference type="AlphaFoldDB" id="A0A1N7JB82"/>
<dbReference type="InterPro" id="IPR005182">
    <property type="entry name" value="YdbS-like_PH"/>
</dbReference>
<feature type="transmembrane region" description="Helical" evidence="2">
    <location>
        <begin position="40"/>
        <end position="61"/>
    </location>
</feature>
<dbReference type="STRING" id="1161099.SAMN05444817_105109"/>
<evidence type="ECO:0000256" key="1">
    <source>
        <dbReference type="SAM" id="MobiDB-lite"/>
    </source>
</evidence>
<dbReference type="EMBL" id="FTOF01000005">
    <property type="protein sequence ID" value="SIS46588.1"/>
    <property type="molecule type" value="Genomic_DNA"/>
</dbReference>
<keyword evidence="2" id="KW-0812">Transmembrane</keyword>
<dbReference type="Pfam" id="PF03703">
    <property type="entry name" value="bPH_2"/>
    <property type="match status" value="1"/>
</dbReference>
<evidence type="ECO:0000256" key="2">
    <source>
        <dbReference type="SAM" id="Phobius"/>
    </source>
</evidence>
<reference evidence="5" key="1">
    <citation type="submission" date="2017-01" db="EMBL/GenBank/DDBJ databases">
        <authorList>
            <person name="Varghese N."/>
            <person name="Submissions S."/>
        </authorList>
    </citation>
    <scope>NUCLEOTIDE SEQUENCE [LARGE SCALE GENOMIC DNA]</scope>
    <source>
        <strain evidence="5">DSM 44531</strain>
    </source>
</reference>